<feature type="compositionally biased region" description="Pro residues" evidence="1">
    <location>
        <begin position="60"/>
        <end position="81"/>
    </location>
</feature>
<feature type="region of interest" description="Disordered" evidence="1">
    <location>
        <begin position="1"/>
        <end position="20"/>
    </location>
</feature>
<accession>A0A4Q1K0B1</accession>
<feature type="region of interest" description="Disordered" evidence="1">
    <location>
        <begin position="50"/>
        <end position="88"/>
    </location>
</feature>
<reference evidence="2 3" key="1">
    <citation type="submission" date="2019-01" db="EMBL/GenBank/DDBJ databases">
        <title>Pseudoxanthomonas composti sp. nov., isolated from compost.</title>
        <authorList>
            <person name="Yang G."/>
        </authorList>
    </citation>
    <scope>NUCLEOTIDE SEQUENCE [LARGE SCALE GENOMIC DNA]</scope>
    <source>
        <strain evidence="2 3">GSS15</strain>
    </source>
</reference>
<sequence length="693" mass="73944">MSTYSRDGKVRNTSGNEPFSTILERQLSRRRVMHGGLTAMAAMMAGGALTACSSDKDTPKPTPGAPAPTPAPTPAPAPSPPTLGFQSLPNSMTDAAVVPAGYVAHILGAWGTPLNSLAAEWKSDGTNTSTDQANATGMHHDGLHYFALNNSSSDGLLAINFEYIDQDALHPNGATLSAGKRPVEEVRKEINAHGTGVYRVRRSAGRWSIVKDDAHNRRFTSATVMDLAGPVAGSPYAVTPFSPTGRQTRGTNNNCGNGYTPWGTYLTCEENWAGYFRNSGTRSADQDRLGVGRSSTRYGWDTAAGDASEVDGEFARWNVTPSGASAAEDYRNEANTFGYVVEIDPYDPTTRAVKRTALGRFAHEGAWPGNVKAGQPVSFYSGDDSRFEYVYRFVSEALWDPADAAPSNRLATGAKYLDRGTLYVARFNDDGTGAWLALREDSVTRDGRTLGAIYGNLANIILNTRGAADALGATPMDRPEWTTVNPLNGEIYLTLTNNSQRTAAQLNAANPRANNVNGHIIRWAEDAGRDSFKWDIFVFGSDAGATAETNRSGLTALNQFASPDGMTFDSRGILWFQTDNGIDGGRSNAVAQSTNDQMLAVVPAAVKNAAGAQTGIDASNQALLRRFFVGPNECEVTGVTFTPDNTSVFINIQHPGNWPYDTDATLAAPSGVRVRPRSSTVVIQKADGGAIGV</sequence>
<dbReference type="RefSeq" id="WP_129469720.1">
    <property type="nucleotide sequence ID" value="NZ_SAWZ01000001.1"/>
</dbReference>
<evidence type="ECO:0000313" key="2">
    <source>
        <dbReference type="EMBL" id="RXR08829.1"/>
    </source>
</evidence>
<dbReference type="EMBL" id="SAWZ01000001">
    <property type="protein sequence ID" value="RXR08829.1"/>
    <property type="molecule type" value="Genomic_DNA"/>
</dbReference>
<evidence type="ECO:0000313" key="3">
    <source>
        <dbReference type="Proteomes" id="UP000289784"/>
    </source>
</evidence>
<protein>
    <submittedName>
        <fullName evidence="2">PhoX family phosphatase</fullName>
    </submittedName>
</protein>
<dbReference type="PANTHER" id="PTHR35399">
    <property type="entry name" value="SLR8030 PROTEIN"/>
    <property type="match status" value="1"/>
</dbReference>
<dbReference type="InterPro" id="IPR008557">
    <property type="entry name" value="PhoX"/>
</dbReference>
<dbReference type="Proteomes" id="UP000289784">
    <property type="component" value="Unassembled WGS sequence"/>
</dbReference>
<dbReference type="OrthoDB" id="9801383at2"/>
<organism evidence="2 3">
    <name type="scientific">Pseudoxanthomonas composti</name>
    <dbReference type="NCBI Taxonomy" id="2137479"/>
    <lineage>
        <taxon>Bacteria</taxon>
        <taxon>Pseudomonadati</taxon>
        <taxon>Pseudomonadota</taxon>
        <taxon>Gammaproteobacteria</taxon>
        <taxon>Lysobacterales</taxon>
        <taxon>Lysobacteraceae</taxon>
        <taxon>Pseudoxanthomonas</taxon>
    </lineage>
</organism>
<name>A0A4Q1K0B1_9GAMM</name>
<feature type="compositionally biased region" description="Basic and acidic residues" evidence="1">
    <location>
        <begin position="1"/>
        <end position="10"/>
    </location>
</feature>
<dbReference type="PANTHER" id="PTHR35399:SF2">
    <property type="entry name" value="DUF839 DOMAIN-CONTAINING PROTEIN"/>
    <property type="match status" value="1"/>
</dbReference>
<dbReference type="SUPFAM" id="SSF101898">
    <property type="entry name" value="NHL repeat"/>
    <property type="match status" value="1"/>
</dbReference>
<comment type="caution">
    <text evidence="2">The sequence shown here is derived from an EMBL/GenBank/DDBJ whole genome shotgun (WGS) entry which is preliminary data.</text>
</comment>
<dbReference type="Pfam" id="PF05787">
    <property type="entry name" value="PhoX"/>
    <property type="match status" value="1"/>
</dbReference>
<dbReference type="AlphaFoldDB" id="A0A4Q1K0B1"/>
<proteinExistence type="predicted"/>
<gene>
    <name evidence="2" type="ORF">EPA99_03210</name>
</gene>
<keyword evidence="3" id="KW-1185">Reference proteome</keyword>
<evidence type="ECO:0000256" key="1">
    <source>
        <dbReference type="SAM" id="MobiDB-lite"/>
    </source>
</evidence>